<organism evidence="1 2">
    <name type="scientific">Streptomyces boetiae</name>
    <dbReference type="NCBI Taxonomy" id="3075541"/>
    <lineage>
        <taxon>Bacteria</taxon>
        <taxon>Bacillati</taxon>
        <taxon>Actinomycetota</taxon>
        <taxon>Actinomycetes</taxon>
        <taxon>Kitasatosporales</taxon>
        <taxon>Streptomycetaceae</taxon>
        <taxon>Streptomyces</taxon>
    </lineage>
</organism>
<gene>
    <name evidence="1" type="ORF">RM780_11535</name>
</gene>
<accession>A0ABU2L7P0</accession>
<dbReference type="RefSeq" id="WP_311630546.1">
    <property type="nucleotide sequence ID" value="NZ_JAVREN010000013.1"/>
</dbReference>
<evidence type="ECO:0008006" key="3">
    <source>
        <dbReference type="Google" id="ProtNLM"/>
    </source>
</evidence>
<keyword evidence="2" id="KW-1185">Reference proteome</keyword>
<proteinExistence type="predicted"/>
<protein>
    <recommendedName>
        <fullName evidence="3">Secreted protein</fullName>
    </recommendedName>
</protein>
<reference evidence="2" key="1">
    <citation type="submission" date="2023-07" db="EMBL/GenBank/DDBJ databases">
        <title>30 novel species of actinomycetes from the DSMZ collection.</title>
        <authorList>
            <person name="Nouioui I."/>
        </authorList>
    </citation>
    <scope>NUCLEOTIDE SEQUENCE [LARGE SCALE GENOMIC DNA]</scope>
    <source>
        <strain evidence="2">DSM 44917</strain>
    </source>
</reference>
<dbReference type="Proteomes" id="UP001183388">
    <property type="component" value="Unassembled WGS sequence"/>
</dbReference>
<name>A0ABU2L7P0_9ACTN</name>
<comment type="caution">
    <text evidence="1">The sequence shown here is derived from an EMBL/GenBank/DDBJ whole genome shotgun (WGS) entry which is preliminary data.</text>
</comment>
<evidence type="ECO:0000313" key="1">
    <source>
        <dbReference type="EMBL" id="MDT0307593.1"/>
    </source>
</evidence>
<dbReference type="EMBL" id="JAVREN010000013">
    <property type="protein sequence ID" value="MDT0307593.1"/>
    <property type="molecule type" value="Genomic_DNA"/>
</dbReference>
<evidence type="ECO:0000313" key="2">
    <source>
        <dbReference type="Proteomes" id="UP001183388"/>
    </source>
</evidence>
<sequence length="76" mass="7938">MVITFSLALLFGVIMFFLIRGGAIRWGPAIVAILFGFSLASTGAADPIQNFLESVTEGVDEIDDSLQDSGGNASGE</sequence>